<dbReference type="GO" id="GO:0000979">
    <property type="term" value="F:RNA polymerase II core promoter sequence-specific DNA binding"/>
    <property type="evidence" value="ECO:0007669"/>
    <property type="project" value="EnsemblFungi"/>
</dbReference>
<sequence length="284" mass="32051">MAANYWESTQRKHWQVSSECLSQWRNATEERLRLSKHPNANIDLGDPTHIRIFLHGLLVKLGHRLSCRQQILATAELYLARFYAKASVKETNPYAIVTACLYLACKIEEYPQHIRSITAEARALWPDCVSSDSTIIGQCEFYLIEEMGMCLIVHQPYRSLKQFSRSMSDIYQGQLIILPDEMSCAWSVLNDSYITDLPLLYPPHIIALAALFVAVLTKAPRGSVSDTAVSGSRMANLADWLAQCGADLSAISNCVQQLLSLYHSWESYRDSTCQQIISKIINTS</sequence>
<feature type="domain" description="Cyclin-like" evidence="2">
    <location>
        <begin position="56"/>
        <end position="145"/>
    </location>
</feature>
<organism evidence="3 4">
    <name type="scientific">Tortispora caseinolytica NRRL Y-17796</name>
    <dbReference type="NCBI Taxonomy" id="767744"/>
    <lineage>
        <taxon>Eukaryota</taxon>
        <taxon>Fungi</taxon>
        <taxon>Dikarya</taxon>
        <taxon>Ascomycota</taxon>
        <taxon>Saccharomycotina</taxon>
        <taxon>Trigonopsidomycetes</taxon>
        <taxon>Trigonopsidales</taxon>
        <taxon>Trigonopsidaceae</taxon>
        <taxon>Tortispora</taxon>
    </lineage>
</organism>
<gene>
    <name evidence="3" type="ORF">CANCADRAFT_29937</name>
</gene>
<comment type="similarity">
    <text evidence="1">Belongs to the cyclin family.</text>
</comment>
<evidence type="ECO:0000313" key="3">
    <source>
        <dbReference type="EMBL" id="ODV91536.1"/>
    </source>
</evidence>
<dbReference type="GO" id="GO:0034605">
    <property type="term" value="P:cellular response to heat"/>
    <property type="evidence" value="ECO:0007669"/>
    <property type="project" value="EnsemblFungi"/>
</dbReference>
<dbReference type="CDD" id="cd20513">
    <property type="entry name" value="CYCLIN_CCNC_rpt1"/>
    <property type="match status" value="1"/>
</dbReference>
<reference evidence="4" key="1">
    <citation type="submission" date="2016-02" db="EMBL/GenBank/DDBJ databases">
        <title>Comparative genomics of biotechnologically important yeasts.</title>
        <authorList>
            <consortium name="DOE Joint Genome Institute"/>
            <person name="Riley R."/>
            <person name="Haridas S."/>
            <person name="Wolfe K.H."/>
            <person name="Lopes M.R."/>
            <person name="Hittinger C.T."/>
            <person name="Goker M."/>
            <person name="Salamov A."/>
            <person name="Wisecaver J."/>
            <person name="Long T.M."/>
            <person name="Aerts A.L."/>
            <person name="Barry K."/>
            <person name="Choi C."/>
            <person name="Clum A."/>
            <person name="Coughlan A.Y."/>
            <person name="Deshpande S."/>
            <person name="Douglass A.P."/>
            <person name="Hanson S.J."/>
            <person name="Klenk H.-P."/>
            <person name="Labutti K."/>
            <person name="Lapidus A."/>
            <person name="Lindquist E."/>
            <person name="Lipzen A."/>
            <person name="Meier-Kolthoff J.P."/>
            <person name="Ohm R.A."/>
            <person name="Otillar R.P."/>
            <person name="Pangilinan J."/>
            <person name="Peng Y."/>
            <person name="Rokas A."/>
            <person name="Rosa C.A."/>
            <person name="Scheuner C."/>
            <person name="Sibirny A.A."/>
            <person name="Slot J.C."/>
            <person name="Stielow J.B."/>
            <person name="Sun H."/>
            <person name="Kurtzman C.P."/>
            <person name="Blackwell M."/>
            <person name="Jeffries T.W."/>
            <person name="Grigoriev I.V."/>
        </authorList>
    </citation>
    <scope>NUCLEOTIDE SEQUENCE [LARGE SCALE GENOMIC DNA]</scope>
    <source>
        <strain evidence="4">NRRL Y-17796</strain>
    </source>
</reference>
<dbReference type="GO" id="GO:0045944">
    <property type="term" value="P:positive regulation of transcription by RNA polymerase II"/>
    <property type="evidence" value="ECO:0007669"/>
    <property type="project" value="EnsemblFungi"/>
</dbReference>
<accession>A0A1E4TIG6</accession>
<dbReference type="GO" id="GO:0000411">
    <property type="term" value="P:positive regulation of transcription by galactose"/>
    <property type="evidence" value="ECO:0007669"/>
    <property type="project" value="EnsemblFungi"/>
</dbReference>
<dbReference type="InterPro" id="IPR006671">
    <property type="entry name" value="Cyclin_N"/>
</dbReference>
<dbReference type="AlphaFoldDB" id="A0A1E4TIG6"/>
<dbReference type="PIRSF" id="PIRSF028758">
    <property type="entry name" value="Cyclin, C/H/G types"/>
    <property type="match status" value="1"/>
</dbReference>
<proteinExistence type="inferred from homology"/>
<dbReference type="PANTHER" id="PTHR10026">
    <property type="entry name" value="CYCLIN"/>
    <property type="match status" value="1"/>
</dbReference>
<dbReference type="Gene3D" id="1.10.472.10">
    <property type="entry name" value="Cyclin-like"/>
    <property type="match status" value="2"/>
</dbReference>
<protein>
    <recommendedName>
        <fullName evidence="2">Cyclin-like domain-containing protein</fullName>
    </recommendedName>
</protein>
<dbReference type="SMART" id="SM00385">
    <property type="entry name" value="CYCLIN"/>
    <property type="match status" value="1"/>
</dbReference>
<dbReference type="SUPFAM" id="SSF47954">
    <property type="entry name" value="Cyclin-like"/>
    <property type="match status" value="2"/>
</dbReference>
<dbReference type="GO" id="GO:0000122">
    <property type="term" value="P:negative regulation of transcription by RNA polymerase II"/>
    <property type="evidence" value="ECO:0007669"/>
    <property type="project" value="EnsemblFungi"/>
</dbReference>
<dbReference type="EMBL" id="KV453841">
    <property type="protein sequence ID" value="ODV91536.1"/>
    <property type="molecule type" value="Genomic_DNA"/>
</dbReference>
<dbReference type="Pfam" id="PF00134">
    <property type="entry name" value="Cyclin_N"/>
    <property type="match status" value="1"/>
</dbReference>
<dbReference type="GO" id="GO:0016592">
    <property type="term" value="C:mediator complex"/>
    <property type="evidence" value="ECO:0007669"/>
    <property type="project" value="EnsemblFungi"/>
</dbReference>
<name>A0A1E4TIG6_9ASCO</name>
<evidence type="ECO:0000259" key="2">
    <source>
        <dbReference type="SMART" id="SM00385"/>
    </source>
</evidence>
<dbReference type="InterPro" id="IPR036915">
    <property type="entry name" value="Cyclin-like_sf"/>
</dbReference>
<dbReference type="OrthoDB" id="10266018at2759"/>
<dbReference type="Proteomes" id="UP000095023">
    <property type="component" value="Unassembled WGS sequence"/>
</dbReference>
<dbReference type="GO" id="GO:0016538">
    <property type="term" value="F:cyclin-dependent protein serine/threonine kinase regulator activity"/>
    <property type="evidence" value="ECO:0007669"/>
    <property type="project" value="EnsemblFungi"/>
</dbReference>
<dbReference type="GO" id="GO:1990508">
    <property type="term" value="C:CKM complex"/>
    <property type="evidence" value="ECO:0007669"/>
    <property type="project" value="EnsemblFungi"/>
</dbReference>
<dbReference type="InterPro" id="IPR043198">
    <property type="entry name" value="Cyclin/Ssn8"/>
</dbReference>
<keyword evidence="4" id="KW-1185">Reference proteome</keyword>
<dbReference type="InterPro" id="IPR013763">
    <property type="entry name" value="Cyclin-like_dom"/>
</dbReference>
<dbReference type="GO" id="GO:0051321">
    <property type="term" value="P:meiotic cell cycle"/>
    <property type="evidence" value="ECO:0007669"/>
    <property type="project" value="EnsemblFungi"/>
</dbReference>
<evidence type="ECO:0000256" key="1">
    <source>
        <dbReference type="RuleBase" id="RU000383"/>
    </source>
</evidence>
<keyword evidence="1" id="KW-0195">Cyclin</keyword>
<evidence type="ECO:0000313" key="4">
    <source>
        <dbReference type="Proteomes" id="UP000095023"/>
    </source>
</evidence>